<evidence type="ECO:0000256" key="1">
    <source>
        <dbReference type="ARBA" id="ARBA00022763"/>
    </source>
</evidence>
<name>A0A9Y2IN19_9PSEU</name>
<keyword evidence="1" id="KW-0227">DNA damage</keyword>
<protein>
    <recommendedName>
        <fullName evidence="5">DNA-3-methyladenine glycosylase II</fullName>
    </recommendedName>
</protein>
<dbReference type="GO" id="GO:0006307">
    <property type="term" value="P:DNA alkylation repair"/>
    <property type="evidence" value="ECO:0007669"/>
    <property type="project" value="TreeGrafter"/>
</dbReference>
<keyword evidence="2" id="KW-0234">DNA repair</keyword>
<dbReference type="EMBL" id="CP127294">
    <property type="protein sequence ID" value="WIX82934.1"/>
    <property type="molecule type" value="Genomic_DNA"/>
</dbReference>
<dbReference type="RefSeq" id="WP_285973497.1">
    <property type="nucleotide sequence ID" value="NZ_CP127294.1"/>
</dbReference>
<dbReference type="GO" id="GO:0043916">
    <property type="term" value="F:DNA-7-methylguanine glycosylase activity"/>
    <property type="evidence" value="ECO:0007669"/>
    <property type="project" value="TreeGrafter"/>
</dbReference>
<dbReference type="InterPro" id="IPR011257">
    <property type="entry name" value="DNA_glycosylase"/>
</dbReference>
<keyword evidence="4" id="KW-1185">Reference proteome</keyword>
<gene>
    <name evidence="3" type="ORF">QRX50_20290</name>
</gene>
<dbReference type="Gene3D" id="1.10.1670.40">
    <property type="match status" value="1"/>
</dbReference>
<dbReference type="PANTHER" id="PTHR43003">
    <property type="entry name" value="DNA-3-METHYLADENINE GLYCOSYLASE"/>
    <property type="match status" value="1"/>
</dbReference>
<dbReference type="KEGG" id="acab:QRX50_20290"/>
<dbReference type="AlphaFoldDB" id="A0A9Y2IN19"/>
<dbReference type="GO" id="GO:0008725">
    <property type="term" value="F:DNA-3-methyladenine glycosylase activity"/>
    <property type="evidence" value="ECO:0007669"/>
    <property type="project" value="TreeGrafter"/>
</dbReference>
<evidence type="ECO:0008006" key="5">
    <source>
        <dbReference type="Google" id="ProtNLM"/>
    </source>
</evidence>
<dbReference type="GO" id="GO:0006285">
    <property type="term" value="P:base-excision repair, AP site formation"/>
    <property type="evidence" value="ECO:0007669"/>
    <property type="project" value="TreeGrafter"/>
</dbReference>
<dbReference type="GO" id="GO:0032993">
    <property type="term" value="C:protein-DNA complex"/>
    <property type="evidence" value="ECO:0007669"/>
    <property type="project" value="TreeGrafter"/>
</dbReference>
<evidence type="ECO:0000256" key="2">
    <source>
        <dbReference type="ARBA" id="ARBA00023204"/>
    </source>
</evidence>
<proteinExistence type="predicted"/>
<dbReference type="InterPro" id="IPR051912">
    <property type="entry name" value="Alkylbase_DNA_Glycosylase/TA"/>
</dbReference>
<dbReference type="Proteomes" id="UP001236014">
    <property type="component" value="Chromosome"/>
</dbReference>
<reference evidence="3 4" key="1">
    <citation type="submission" date="2023-06" db="EMBL/GenBank/DDBJ databases">
        <authorList>
            <person name="Oyuntsetseg B."/>
            <person name="Kim S.B."/>
        </authorList>
    </citation>
    <scope>NUCLEOTIDE SEQUENCE [LARGE SCALE GENOMIC DNA]</scope>
    <source>
        <strain evidence="3 4">2-15</strain>
    </source>
</reference>
<evidence type="ECO:0000313" key="3">
    <source>
        <dbReference type="EMBL" id="WIX82934.1"/>
    </source>
</evidence>
<dbReference type="SUPFAM" id="SSF48150">
    <property type="entry name" value="DNA-glycosylase"/>
    <property type="match status" value="1"/>
</dbReference>
<evidence type="ECO:0000313" key="4">
    <source>
        <dbReference type="Proteomes" id="UP001236014"/>
    </source>
</evidence>
<sequence>MTAPILLPIDVPTGEIAVRGPFDLSAASRYLAGFGPAARPDAASEPGVLRLAFPVDGVWTHAGAAIRQRSPGTVEVEVCAPVELAARVMGQVSRMLSLDVDASGLPDIDLRDSAAARLRAEHPGLRPVLFSSPYEAACWSALSQGMRFTTAVRRRRLLAERHGAIIDVGEYQVVSFPAPAVLAELASEDGLADFRVARLRAIAQAAADGRLDPMALRALPIPDALAHLRTIPGIGAFTAEQILLRGAGHPDLFPLADGRLHQSMREAYSLPATTPASELIPLADDWRPYRSWIALLFRATLDAVSLDPDAASLAEEVVTAAAAQ</sequence>
<organism evidence="3 4">
    <name type="scientific">Amycolatopsis carbonis</name>
    <dbReference type="NCBI Taxonomy" id="715471"/>
    <lineage>
        <taxon>Bacteria</taxon>
        <taxon>Bacillati</taxon>
        <taxon>Actinomycetota</taxon>
        <taxon>Actinomycetes</taxon>
        <taxon>Pseudonocardiales</taxon>
        <taxon>Pseudonocardiaceae</taxon>
        <taxon>Amycolatopsis</taxon>
    </lineage>
</organism>
<dbReference type="Gene3D" id="1.10.340.30">
    <property type="entry name" value="Hypothetical protein, domain 2"/>
    <property type="match status" value="1"/>
</dbReference>
<dbReference type="GO" id="GO:0032131">
    <property type="term" value="F:alkylated DNA binding"/>
    <property type="evidence" value="ECO:0007669"/>
    <property type="project" value="TreeGrafter"/>
</dbReference>
<dbReference type="PANTHER" id="PTHR43003:SF5">
    <property type="entry name" value="DNA-3-METHYLADENINE GLYCOSYLASE"/>
    <property type="match status" value="1"/>
</dbReference>
<accession>A0A9Y2IN19</accession>